<keyword evidence="3" id="KW-1185">Reference proteome</keyword>
<evidence type="ECO:0000313" key="2">
    <source>
        <dbReference type="EMBL" id="KAL0191783.1"/>
    </source>
</evidence>
<proteinExistence type="predicted"/>
<gene>
    <name evidence="2" type="ORF">M9458_014481</name>
</gene>
<comment type="caution">
    <text evidence="2">The sequence shown here is derived from an EMBL/GenBank/DDBJ whole genome shotgun (WGS) entry which is preliminary data.</text>
</comment>
<evidence type="ECO:0000313" key="3">
    <source>
        <dbReference type="Proteomes" id="UP001529510"/>
    </source>
</evidence>
<reference evidence="2 3" key="1">
    <citation type="submission" date="2024-05" db="EMBL/GenBank/DDBJ databases">
        <title>Genome sequencing and assembly of Indian major carp, Cirrhinus mrigala (Hamilton, 1822).</title>
        <authorList>
            <person name="Mohindra V."/>
            <person name="Chowdhury L.M."/>
            <person name="Lal K."/>
            <person name="Jena J.K."/>
        </authorList>
    </citation>
    <scope>NUCLEOTIDE SEQUENCE [LARGE SCALE GENOMIC DNA]</scope>
    <source>
        <strain evidence="2">CM1030</strain>
        <tissue evidence="2">Blood</tissue>
    </source>
</reference>
<sequence length="354" mass="40711">MTDVRAEEPQRGRVETQRGRGGNGRGRGRGRDGTPEVRRLGYKMLEGLLEKEASEVAITLSTSNGLMNLLDDDTMRSDLVQLVCQVLCKAFESRIDRKIVLHLARVVKDSRFFRNFLPYYVTGMMTDYAQARRQHYPQHVSNIISLLSEVLNMFPHSSIQSVSMLIALLKTTVNQLRASGVDILDNTDEDLERVQGLVHHLQEKSREGTLRSDNYSFLAADEDAPPGEEDFRTMSIYPTIEEFHLDNKPFLRPNIMSQSFPNARIYLDTHFRLLREDFVRPLREGVKEVLRSQHNTDGTSLKKRQFDDIRLYHDTRLVLPLCTPTGIAYKVQFDPRPLQVITNCKLSERTPYDL</sequence>
<evidence type="ECO:0000256" key="1">
    <source>
        <dbReference type="SAM" id="MobiDB-lite"/>
    </source>
</evidence>
<dbReference type="AlphaFoldDB" id="A0ABD0QZU8"/>
<evidence type="ECO:0008006" key="4">
    <source>
        <dbReference type="Google" id="ProtNLM"/>
    </source>
</evidence>
<feature type="compositionally biased region" description="Basic and acidic residues" evidence="1">
    <location>
        <begin position="1"/>
        <end position="18"/>
    </location>
</feature>
<accession>A0ABD0QZU8</accession>
<name>A0ABD0QZU8_CIRMR</name>
<dbReference type="EMBL" id="JAMKFB020000006">
    <property type="protein sequence ID" value="KAL0191783.1"/>
    <property type="molecule type" value="Genomic_DNA"/>
</dbReference>
<feature type="region of interest" description="Disordered" evidence="1">
    <location>
        <begin position="1"/>
        <end position="36"/>
    </location>
</feature>
<organism evidence="2 3">
    <name type="scientific">Cirrhinus mrigala</name>
    <name type="common">Mrigala</name>
    <dbReference type="NCBI Taxonomy" id="683832"/>
    <lineage>
        <taxon>Eukaryota</taxon>
        <taxon>Metazoa</taxon>
        <taxon>Chordata</taxon>
        <taxon>Craniata</taxon>
        <taxon>Vertebrata</taxon>
        <taxon>Euteleostomi</taxon>
        <taxon>Actinopterygii</taxon>
        <taxon>Neopterygii</taxon>
        <taxon>Teleostei</taxon>
        <taxon>Ostariophysi</taxon>
        <taxon>Cypriniformes</taxon>
        <taxon>Cyprinidae</taxon>
        <taxon>Labeoninae</taxon>
        <taxon>Labeonini</taxon>
        <taxon>Cirrhinus</taxon>
    </lineage>
</organism>
<dbReference type="Proteomes" id="UP001529510">
    <property type="component" value="Unassembled WGS sequence"/>
</dbReference>
<protein>
    <recommendedName>
        <fullName evidence="4">NFX1-type zinc finger-containing protein 1</fullName>
    </recommendedName>
</protein>